<comment type="pathway">
    <text evidence="1">Amino-acid biosynthesis; L-threonine biosynthesis; L-threonine from L-aspartate: step 3/5.</text>
</comment>
<feature type="active site" description="Proton donor" evidence="11">
    <location>
        <position position="216"/>
    </location>
</feature>
<evidence type="ECO:0000313" key="15">
    <source>
        <dbReference type="EMBL" id="AQS84675.1"/>
    </source>
</evidence>
<evidence type="ECO:0000256" key="6">
    <source>
        <dbReference type="ARBA" id="ARBA00022605"/>
    </source>
</evidence>
<dbReference type="STRING" id="435.A0U92_07680"/>
<dbReference type="SUPFAM" id="SSF55021">
    <property type="entry name" value="ACT-like"/>
    <property type="match status" value="1"/>
</dbReference>
<proteinExistence type="inferred from homology"/>
<dbReference type="InterPro" id="IPR002912">
    <property type="entry name" value="ACT_dom"/>
</dbReference>
<dbReference type="InterPro" id="IPR001342">
    <property type="entry name" value="HDH_cat"/>
</dbReference>
<dbReference type="PIRSF" id="PIRSF000098">
    <property type="entry name" value="Homoser_dehydrog"/>
    <property type="match status" value="1"/>
</dbReference>
<dbReference type="InterPro" id="IPR036291">
    <property type="entry name" value="NAD(P)-bd_dom_sf"/>
</dbReference>
<dbReference type="Gene3D" id="3.30.360.10">
    <property type="entry name" value="Dihydrodipicolinate Reductase, domain 2"/>
    <property type="match status" value="1"/>
</dbReference>
<keyword evidence="6" id="KW-0028">Amino-acid biosynthesis</keyword>
<evidence type="ECO:0000256" key="5">
    <source>
        <dbReference type="ARBA" id="ARBA00013376"/>
    </source>
</evidence>
<dbReference type="AlphaFoldDB" id="A0A1U9KFT9"/>
<comment type="similarity">
    <text evidence="3 13">Belongs to the homoserine dehydrogenase family.</text>
</comment>
<dbReference type="FunFam" id="3.30.360.10:FF:000005">
    <property type="entry name" value="Homoserine dehydrogenase"/>
    <property type="match status" value="1"/>
</dbReference>
<gene>
    <name evidence="15" type="ORF">A0U92_07680</name>
</gene>
<dbReference type="SUPFAM" id="SSF55347">
    <property type="entry name" value="Glyceraldehyde-3-phosphate dehydrogenase-like, C-terminal domain"/>
    <property type="match status" value="1"/>
</dbReference>
<dbReference type="OrthoDB" id="9808167at2"/>
<dbReference type="SUPFAM" id="SSF51735">
    <property type="entry name" value="NAD(P)-binding Rossmann-fold domains"/>
    <property type="match status" value="1"/>
</dbReference>
<evidence type="ECO:0000256" key="8">
    <source>
        <dbReference type="ARBA" id="ARBA00022857"/>
    </source>
</evidence>
<evidence type="ECO:0000256" key="3">
    <source>
        <dbReference type="ARBA" id="ARBA00006753"/>
    </source>
</evidence>
<dbReference type="Pfam" id="PF03447">
    <property type="entry name" value="NAD_binding_3"/>
    <property type="match status" value="1"/>
</dbReference>
<keyword evidence="16" id="KW-1185">Reference proteome</keyword>
<dbReference type="GO" id="GO:0050661">
    <property type="term" value="F:NADP binding"/>
    <property type="evidence" value="ECO:0007669"/>
    <property type="project" value="InterPro"/>
</dbReference>
<dbReference type="InterPro" id="IPR019811">
    <property type="entry name" value="HDH_CS"/>
</dbReference>
<accession>A0A1U9KFT9</accession>
<feature type="domain" description="ACT" evidence="14">
    <location>
        <begin position="360"/>
        <end position="438"/>
    </location>
</feature>
<name>A0A1U9KFT9_ACEAC</name>
<evidence type="ECO:0000256" key="4">
    <source>
        <dbReference type="ARBA" id="ARBA00013213"/>
    </source>
</evidence>
<dbReference type="Gene3D" id="3.30.70.260">
    <property type="match status" value="1"/>
</dbReference>
<dbReference type="InterPro" id="IPR016204">
    <property type="entry name" value="HDH"/>
</dbReference>
<dbReference type="InterPro" id="IPR005106">
    <property type="entry name" value="Asp/hSer_DH_NAD-bd"/>
</dbReference>
<dbReference type="Proteomes" id="UP000188937">
    <property type="component" value="Chromosome"/>
</dbReference>
<keyword evidence="10" id="KW-0486">Methionine biosynthesis</keyword>
<dbReference type="Pfam" id="PF00742">
    <property type="entry name" value="Homoserine_dh"/>
    <property type="match status" value="1"/>
</dbReference>
<keyword evidence="9" id="KW-0560">Oxidoreductase</keyword>
<dbReference type="Pfam" id="PF01842">
    <property type="entry name" value="ACT"/>
    <property type="match status" value="1"/>
</dbReference>
<dbReference type="PROSITE" id="PS01042">
    <property type="entry name" value="HOMOSER_DHGENASE"/>
    <property type="match status" value="1"/>
</dbReference>
<dbReference type="GO" id="GO:0009088">
    <property type="term" value="P:threonine biosynthetic process"/>
    <property type="evidence" value="ECO:0007669"/>
    <property type="project" value="UniProtKB-UniPathway"/>
</dbReference>
<evidence type="ECO:0000256" key="7">
    <source>
        <dbReference type="ARBA" id="ARBA00022697"/>
    </source>
</evidence>
<evidence type="ECO:0000256" key="11">
    <source>
        <dbReference type="PIRSR" id="PIRSR000098-1"/>
    </source>
</evidence>
<evidence type="ECO:0000313" key="16">
    <source>
        <dbReference type="Proteomes" id="UP000188937"/>
    </source>
</evidence>
<evidence type="ECO:0000256" key="13">
    <source>
        <dbReference type="RuleBase" id="RU004171"/>
    </source>
</evidence>
<dbReference type="GO" id="GO:0004412">
    <property type="term" value="F:homoserine dehydrogenase activity"/>
    <property type="evidence" value="ECO:0007669"/>
    <property type="project" value="UniProtKB-EC"/>
</dbReference>
<dbReference type="EMBL" id="CP014692">
    <property type="protein sequence ID" value="AQS84675.1"/>
    <property type="molecule type" value="Genomic_DNA"/>
</dbReference>
<evidence type="ECO:0000256" key="1">
    <source>
        <dbReference type="ARBA" id="ARBA00005056"/>
    </source>
</evidence>
<evidence type="ECO:0000256" key="9">
    <source>
        <dbReference type="ARBA" id="ARBA00023002"/>
    </source>
</evidence>
<dbReference type="GO" id="GO:0009086">
    <property type="term" value="P:methionine biosynthetic process"/>
    <property type="evidence" value="ECO:0007669"/>
    <property type="project" value="UniProtKB-KW"/>
</dbReference>
<evidence type="ECO:0000256" key="12">
    <source>
        <dbReference type="PIRSR" id="PIRSR000098-2"/>
    </source>
</evidence>
<organism evidence="15 16">
    <name type="scientific">Acetobacter aceti</name>
    <dbReference type="NCBI Taxonomy" id="435"/>
    <lineage>
        <taxon>Bacteria</taxon>
        <taxon>Pseudomonadati</taxon>
        <taxon>Pseudomonadota</taxon>
        <taxon>Alphaproteobacteria</taxon>
        <taxon>Acetobacterales</taxon>
        <taxon>Acetobacteraceae</taxon>
        <taxon>Acetobacter</taxon>
        <taxon>Acetobacter subgen. Acetobacter</taxon>
    </lineage>
</organism>
<feature type="binding site" evidence="12">
    <location>
        <position position="116"/>
    </location>
    <ligand>
        <name>NADPH</name>
        <dbReference type="ChEBI" id="CHEBI:57783"/>
    </ligand>
</feature>
<keyword evidence="8 12" id="KW-0521">NADP</keyword>
<dbReference type="UniPathway" id="UPA00050">
    <property type="reaction ID" value="UER00063"/>
</dbReference>
<comment type="pathway">
    <text evidence="2">Amino-acid biosynthesis; L-methionine biosynthesis via de novo pathway; L-homoserine from L-aspartate: step 3/3.</text>
</comment>
<dbReference type="RefSeq" id="WP_077812715.1">
    <property type="nucleotide sequence ID" value="NZ_CP014692.1"/>
</dbReference>
<dbReference type="Gene3D" id="3.40.50.720">
    <property type="entry name" value="NAD(P)-binding Rossmann-like Domain"/>
    <property type="match status" value="1"/>
</dbReference>
<dbReference type="eggNOG" id="COG0460">
    <property type="taxonomic scope" value="Bacteria"/>
</dbReference>
<dbReference type="EC" id="1.1.1.3" evidence="4"/>
<dbReference type="PANTHER" id="PTHR43331">
    <property type="entry name" value="HOMOSERINE DEHYDROGENASE"/>
    <property type="match status" value="1"/>
</dbReference>
<dbReference type="KEGG" id="aace:A0U92_07680"/>
<evidence type="ECO:0000259" key="14">
    <source>
        <dbReference type="PROSITE" id="PS51671"/>
    </source>
</evidence>
<feature type="binding site" evidence="12">
    <location>
        <position position="201"/>
    </location>
    <ligand>
        <name>L-homoserine</name>
        <dbReference type="ChEBI" id="CHEBI:57476"/>
    </ligand>
</feature>
<evidence type="ECO:0000256" key="10">
    <source>
        <dbReference type="ARBA" id="ARBA00023167"/>
    </source>
</evidence>
<dbReference type="CDD" id="cd04881">
    <property type="entry name" value="ACT_HSDH-Hom"/>
    <property type="match status" value="1"/>
</dbReference>
<dbReference type="NCBIfam" id="NF004976">
    <property type="entry name" value="PRK06349.1"/>
    <property type="match status" value="1"/>
</dbReference>
<evidence type="ECO:0000256" key="2">
    <source>
        <dbReference type="ARBA" id="ARBA00005062"/>
    </source>
</evidence>
<sequence>MSPSKGDVASKTPLRLGVAGLGTVGAGLAVLLRDNADIITARAGRPIEITAVAARDRARDRGIDLSALTWHSNAVDLAADPNVDVVVELIGGSEGAARALVEAALKAGKAVVTANKALLAVHGDRLARLSAANTAPLLFEAAVAGGIPAIKTVREGLAADRLLSIGGILNGTCNYILTAMRETGRDFSDVLTEAQELGYAESDPSTDVDGIDAAHKLTILASLAFGQPVEFDSVHVEGIRSIGALDLAFARTLGYRIKLLGLARQSDRGVEARVAPCLVSEATPIAQVDGVFNAVIAEGTFVGRLMVEGRGAGAGPTASAVAADIIDIARGNTVPVWGTDVATLQATQSRPASEWHGAFYLRLSVADRAGVIADITAILRDCGVSLSSMIQHPSAKQAQNVPLVLVTHPTEESAMQAARQRIAALDVVSAEPVLIRIENF</sequence>
<reference evidence="15 16" key="1">
    <citation type="submission" date="2016-03" db="EMBL/GenBank/DDBJ databases">
        <title>Acetic acid bacteria sequencing.</title>
        <authorList>
            <person name="Brandt J."/>
            <person name="Jakob F."/>
            <person name="Vogel R.F."/>
        </authorList>
    </citation>
    <scope>NUCLEOTIDE SEQUENCE [LARGE SCALE GENOMIC DNA]</scope>
    <source>
        <strain evidence="15 16">TMW2.1153</strain>
    </source>
</reference>
<feature type="binding site" evidence="12">
    <location>
        <begin position="19"/>
        <end position="26"/>
    </location>
    <ligand>
        <name>NADP(+)</name>
        <dbReference type="ChEBI" id="CHEBI:58349"/>
    </ligand>
</feature>
<protein>
    <recommendedName>
        <fullName evidence="5">Homoserine dehydrogenase</fullName>
        <ecNumber evidence="4">1.1.1.3</ecNumber>
    </recommendedName>
</protein>
<dbReference type="UniPathway" id="UPA00051">
    <property type="reaction ID" value="UER00465"/>
</dbReference>
<dbReference type="PANTHER" id="PTHR43331:SF1">
    <property type="entry name" value="HOMOSERINE DEHYDROGENASE"/>
    <property type="match status" value="1"/>
</dbReference>
<dbReference type="PROSITE" id="PS51671">
    <property type="entry name" value="ACT"/>
    <property type="match status" value="1"/>
</dbReference>
<dbReference type="InterPro" id="IPR045865">
    <property type="entry name" value="ACT-like_dom_sf"/>
</dbReference>
<keyword evidence="7" id="KW-0791">Threonine biosynthesis</keyword>